<sequence length="188" mass="21742">MDLGRVYLETVVQQFQMMKRTADRAVEQLSLEELHVVPELESNSVARIVKHMSGNMMSRWTDFLTTDGEKANRNRDEEFEGGYSSREEMTTAWEAGWQQLFMAIGALEPKDLLKTVAIRSEPHLVLQAIERQMYHLSYHVGQIVYLAKQIRGSDWQTLSIPKGKSKEFLDSMVLRFDRGSDEGETRRL</sequence>
<dbReference type="InterPro" id="IPR011466">
    <property type="entry name" value="DUF1572"/>
</dbReference>
<dbReference type="SUPFAM" id="SSF109854">
    <property type="entry name" value="DinB/YfiT-like putative metalloenzymes"/>
    <property type="match status" value="1"/>
</dbReference>
<dbReference type="Proteomes" id="UP000053557">
    <property type="component" value="Unassembled WGS sequence"/>
</dbReference>
<keyword evidence="2" id="KW-1185">Reference proteome</keyword>
<gene>
    <name evidence="1" type="ORF">ATW55_03865</name>
</gene>
<accession>A0A101XRV7</accession>
<dbReference type="AlphaFoldDB" id="A0A101XRV7"/>
<reference evidence="1 2" key="1">
    <citation type="submission" date="2015-12" db="EMBL/GenBank/DDBJ databases">
        <title>Draft genome sequence of Acidibacillus ferrooxidans ITV001, isolated from a chalcopyrite acid mine drainage site in Brazil.</title>
        <authorList>
            <person name="Dall'Agnol H."/>
            <person name="Nancucheo I."/>
            <person name="Johnson B."/>
            <person name="Oliveira R."/>
            <person name="Leite L."/>
            <person name="Pylro V."/>
            <person name="Nunes G.L."/>
            <person name="Tzotzos G."/>
            <person name="Fernandes G.R."/>
            <person name="Dutra J."/>
            <person name="Orellana S.C."/>
            <person name="Oliveira G."/>
        </authorList>
    </citation>
    <scope>NUCLEOTIDE SEQUENCE [LARGE SCALE GENOMIC DNA]</scope>
    <source>
        <strain evidence="2">ITV01</strain>
    </source>
</reference>
<dbReference type="EMBL" id="LPVJ01000019">
    <property type="protein sequence ID" value="KUO96390.1"/>
    <property type="molecule type" value="Genomic_DNA"/>
</dbReference>
<dbReference type="OrthoDB" id="68731at2"/>
<name>A0A101XRV7_9BACL</name>
<dbReference type="RefSeq" id="WP_067714405.1">
    <property type="nucleotide sequence ID" value="NZ_LPVJ01000019.1"/>
</dbReference>
<comment type="caution">
    <text evidence="1">The sequence shown here is derived from an EMBL/GenBank/DDBJ whole genome shotgun (WGS) entry which is preliminary data.</text>
</comment>
<dbReference type="Pfam" id="PF07609">
    <property type="entry name" value="DUF1572"/>
    <property type="match status" value="1"/>
</dbReference>
<dbReference type="Gene3D" id="1.20.120.450">
    <property type="entry name" value="dinb family like domain"/>
    <property type="match status" value="1"/>
</dbReference>
<protein>
    <recommendedName>
        <fullName evidence="3">DUF1572 domain-containing protein</fullName>
    </recommendedName>
</protein>
<organism evidence="1 2">
    <name type="scientific">Ferroacidibacillus organovorans</name>
    <dbReference type="NCBI Taxonomy" id="1765683"/>
    <lineage>
        <taxon>Bacteria</taxon>
        <taxon>Bacillati</taxon>
        <taxon>Bacillota</taxon>
        <taxon>Bacilli</taxon>
        <taxon>Bacillales</taxon>
        <taxon>Alicyclobacillaceae</taxon>
        <taxon>Ferroacidibacillus</taxon>
    </lineage>
</organism>
<evidence type="ECO:0008006" key="3">
    <source>
        <dbReference type="Google" id="ProtNLM"/>
    </source>
</evidence>
<evidence type="ECO:0000313" key="1">
    <source>
        <dbReference type="EMBL" id="KUO96390.1"/>
    </source>
</evidence>
<proteinExistence type="predicted"/>
<dbReference type="InterPro" id="IPR034660">
    <property type="entry name" value="DinB/YfiT-like"/>
</dbReference>
<evidence type="ECO:0000313" key="2">
    <source>
        <dbReference type="Proteomes" id="UP000053557"/>
    </source>
</evidence>